<keyword evidence="4" id="KW-0443">Lipid metabolism</keyword>
<feature type="domain" description="AMP-binding enzyme C-terminal" evidence="6">
    <location>
        <begin position="455"/>
        <end position="535"/>
    </location>
</feature>
<protein>
    <submittedName>
        <fullName evidence="7">Fatty-acyl-CoA synthase</fullName>
    </submittedName>
</protein>
<dbReference type="InterPro" id="IPR025110">
    <property type="entry name" value="AMP-bd_C"/>
</dbReference>
<dbReference type="Pfam" id="PF00501">
    <property type="entry name" value="AMP-binding"/>
    <property type="match status" value="1"/>
</dbReference>
<keyword evidence="2" id="KW-0436">Ligase</keyword>
<dbReference type="GO" id="GO:0016874">
    <property type="term" value="F:ligase activity"/>
    <property type="evidence" value="ECO:0007669"/>
    <property type="project" value="UniProtKB-KW"/>
</dbReference>
<dbReference type="NCBIfam" id="NF004837">
    <property type="entry name" value="PRK06187.1"/>
    <property type="match status" value="1"/>
</dbReference>
<evidence type="ECO:0000313" key="8">
    <source>
        <dbReference type="Proteomes" id="UP000183208"/>
    </source>
</evidence>
<dbReference type="GO" id="GO:0006631">
    <property type="term" value="P:fatty acid metabolic process"/>
    <property type="evidence" value="ECO:0007669"/>
    <property type="project" value="UniProtKB-KW"/>
</dbReference>
<keyword evidence="3" id="KW-0276">Fatty acid metabolism</keyword>
<evidence type="ECO:0000259" key="5">
    <source>
        <dbReference type="Pfam" id="PF00501"/>
    </source>
</evidence>
<dbReference type="SUPFAM" id="SSF56801">
    <property type="entry name" value="Acetyl-CoA synthetase-like"/>
    <property type="match status" value="1"/>
</dbReference>
<evidence type="ECO:0000256" key="1">
    <source>
        <dbReference type="ARBA" id="ARBA00006432"/>
    </source>
</evidence>
<dbReference type="PANTHER" id="PTHR43859">
    <property type="entry name" value="ACYL-ACTIVATING ENZYME"/>
    <property type="match status" value="1"/>
</dbReference>
<organism evidence="7 8">
    <name type="scientific">Bradyrhizobium lablabi</name>
    <dbReference type="NCBI Taxonomy" id="722472"/>
    <lineage>
        <taxon>Bacteria</taxon>
        <taxon>Pseudomonadati</taxon>
        <taxon>Pseudomonadota</taxon>
        <taxon>Alphaproteobacteria</taxon>
        <taxon>Hyphomicrobiales</taxon>
        <taxon>Nitrobacteraceae</taxon>
        <taxon>Bradyrhizobium</taxon>
    </lineage>
</organism>
<dbReference type="AlphaFoldDB" id="A0A1M7FMQ8"/>
<dbReference type="Proteomes" id="UP000183208">
    <property type="component" value="Unassembled WGS sequence"/>
</dbReference>
<evidence type="ECO:0000313" key="7">
    <source>
        <dbReference type="EMBL" id="SEE09613.1"/>
    </source>
</evidence>
<dbReference type="Pfam" id="PF13193">
    <property type="entry name" value="AMP-binding_C"/>
    <property type="match status" value="1"/>
</dbReference>
<proteinExistence type="inferred from homology"/>
<dbReference type="InterPro" id="IPR045851">
    <property type="entry name" value="AMP-bd_C_sf"/>
</dbReference>
<dbReference type="OrthoDB" id="9803968at2"/>
<evidence type="ECO:0000256" key="3">
    <source>
        <dbReference type="ARBA" id="ARBA00022832"/>
    </source>
</evidence>
<dbReference type="InterPro" id="IPR042099">
    <property type="entry name" value="ANL_N_sf"/>
</dbReference>
<evidence type="ECO:0000259" key="6">
    <source>
        <dbReference type="Pfam" id="PF13193"/>
    </source>
</evidence>
<dbReference type="PANTHER" id="PTHR43859:SF4">
    <property type="entry name" value="BUTANOATE--COA LIGASE AAE1-RELATED"/>
    <property type="match status" value="1"/>
</dbReference>
<evidence type="ECO:0000256" key="4">
    <source>
        <dbReference type="ARBA" id="ARBA00023098"/>
    </source>
</evidence>
<dbReference type="InterPro" id="IPR000873">
    <property type="entry name" value="AMP-dep_synth/lig_dom"/>
</dbReference>
<dbReference type="PROSITE" id="PS00455">
    <property type="entry name" value="AMP_BINDING"/>
    <property type="match status" value="1"/>
</dbReference>
<name>A0A1M7FMQ8_9BRAD</name>
<comment type="similarity">
    <text evidence="1">Belongs to the ATP-dependent AMP-binding enzyme family.</text>
</comment>
<accession>A0A1M7FMQ8</accession>
<sequence length="548" mass="60545">MPDFLIEHTPSAYKYPLLIKHLLHAPMTQSADQEIVYRDLSRYTYRDLRERIGRLASGLTSKGVRRGDVVGVLDWDSHRYLECYFAIPMLGATLQTVNIRLSPEQVLFTLNHARPKLLLVNVEFLPLIEQLQGQLESVEGIILMSDDGVFPNRPVKTVGQYEEMLANSSPDFTFEDFDENTRATMFYTTGTTGAPKGVYFSHRQLVLHTLIDLVGFGSPAQQGRFHREDVYMPITPMFHVHGWGLPYAATAAGVKQVYPGRYQPELLLNLIKTEGVTFSHCVPTILQMLLSAPNGGDVDLSGLKMVIGGAALTKALAKAAMQRGIDIFAGYGMSESGPILTIAQLREHELTGNLDEEVELRTKTGTPVPLVDFRIVDAEMKDVAHDGRTPGEIVVRAPWLTMGYLNNPASSEKLWEGGYLHTGDIGTMTAHGVVQITDRIKDVIKTGGEWISSIELEDILLQMPGLSEAAIIGVADAKWGERPLAILVARRAGSIDDASVQKHVKTYADKGVISRFAIPDRIMFVEALDKTSVGKIDKKVLRTKYGDG</sequence>
<dbReference type="Gene3D" id="3.30.300.30">
    <property type="match status" value="1"/>
</dbReference>
<feature type="domain" description="AMP-dependent synthetase/ligase" evidence="5">
    <location>
        <begin position="29"/>
        <end position="405"/>
    </location>
</feature>
<evidence type="ECO:0000256" key="2">
    <source>
        <dbReference type="ARBA" id="ARBA00022598"/>
    </source>
</evidence>
<dbReference type="Gene3D" id="3.40.50.12780">
    <property type="entry name" value="N-terminal domain of ligase-like"/>
    <property type="match status" value="1"/>
</dbReference>
<dbReference type="RefSeq" id="WP_074827290.1">
    <property type="nucleotide sequence ID" value="NZ_FNTI01000001.1"/>
</dbReference>
<dbReference type="EMBL" id="FNTI01000001">
    <property type="protein sequence ID" value="SEE09613.1"/>
    <property type="molecule type" value="Genomic_DNA"/>
</dbReference>
<dbReference type="InterPro" id="IPR020845">
    <property type="entry name" value="AMP-binding_CS"/>
</dbReference>
<gene>
    <name evidence="7" type="ORF">SAMN05444171_6242</name>
</gene>
<reference evidence="7 8" key="1">
    <citation type="submission" date="2016-10" db="EMBL/GenBank/DDBJ databases">
        <authorList>
            <person name="de Groot N.N."/>
        </authorList>
    </citation>
    <scope>NUCLEOTIDE SEQUENCE [LARGE SCALE GENOMIC DNA]</scope>
    <source>
        <strain evidence="7 8">GAS522</strain>
    </source>
</reference>